<keyword evidence="5" id="KW-1185">Reference proteome</keyword>
<evidence type="ECO:0000313" key="5">
    <source>
        <dbReference type="Proteomes" id="UP000606600"/>
    </source>
</evidence>
<feature type="signal peptide" evidence="2">
    <location>
        <begin position="1"/>
        <end position="19"/>
    </location>
</feature>
<evidence type="ECO:0000259" key="3">
    <source>
        <dbReference type="Pfam" id="PF13559"/>
    </source>
</evidence>
<dbReference type="InterPro" id="IPR025403">
    <property type="entry name" value="TgpA-like_C"/>
</dbReference>
<protein>
    <submittedName>
        <fullName evidence="4">DUF4129 domain-containing protein</fullName>
    </submittedName>
</protein>
<dbReference type="EMBL" id="JACWMY010000009">
    <property type="protein sequence ID" value="MBD1365595.1"/>
    <property type="molecule type" value="Genomic_DNA"/>
</dbReference>
<dbReference type="Proteomes" id="UP000606600">
    <property type="component" value="Unassembled WGS sequence"/>
</dbReference>
<keyword evidence="1" id="KW-1133">Transmembrane helix</keyword>
<evidence type="ECO:0000313" key="4">
    <source>
        <dbReference type="EMBL" id="MBD1365595.1"/>
    </source>
</evidence>
<sequence>MLRTAPLFVFLLIANLCFAGPDTPAVLKKIIVKKDTVAVNKKPAVIITDTTTIAQRSLDTAALNKYKRSPEFKYEEKYDGPSWWTRFWRWFWNWLGNLLGRATKHEGAMSSFFLFLKYFFIAAGLSALVFLILKLSGINMMHLFRKKPYSTLAYSESVENIHEIDFEAEIEKAIAVHNYRFAVRLLYLRSLKQLSDNGLINWQINKTNTNYVYELTNAEQREAFKRITLQFEYVWYGDFLINGEIFKRINALFSTFKSSAE</sequence>
<name>A0ABR7WTH7_9SPHI</name>
<keyword evidence="1" id="KW-0812">Transmembrane</keyword>
<keyword evidence="1" id="KW-0472">Membrane</keyword>
<feature type="transmembrane region" description="Helical" evidence="1">
    <location>
        <begin position="118"/>
        <end position="137"/>
    </location>
</feature>
<gene>
    <name evidence="4" type="ORF">IDJ77_17400</name>
</gene>
<feature type="chain" id="PRO_5047091651" evidence="2">
    <location>
        <begin position="20"/>
        <end position="261"/>
    </location>
</feature>
<reference evidence="4 5" key="1">
    <citation type="submission" date="2020-09" db="EMBL/GenBank/DDBJ databases">
        <title>Novel species of Mucilaginibacter isolated from a glacier on the Tibetan Plateau.</title>
        <authorList>
            <person name="Liu Q."/>
            <person name="Xin Y.-H."/>
        </authorList>
    </citation>
    <scope>NUCLEOTIDE SEQUENCE [LARGE SCALE GENOMIC DNA]</scope>
    <source>
        <strain evidence="4 5">ZT4R22</strain>
    </source>
</reference>
<evidence type="ECO:0000256" key="2">
    <source>
        <dbReference type="SAM" id="SignalP"/>
    </source>
</evidence>
<dbReference type="Pfam" id="PF13559">
    <property type="entry name" value="DUF4129"/>
    <property type="match status" value="1"/>
</dbReference>
<evidence type="ECO:0000256" key="1">
    <source>
        <dbReference type="SAM" id="Phobius"/>
    </source>
</evidence>
<dbReference type="RefSeq" id="WP_191190260.1">
    <property type="nucleotide sequence ID" value="NZ_JACWMY010000009.1"/>
</dbReference>
<accession>A0ABR7WTH7</accession>
<organism evidence="4 5">
    <name type="scientific">Mucilaginibacter pankratovii</name>
    <dbReference type="NCBI Taxonomy" id="2772110"/>
    <lineage>
        <taxon>Bacteria</taxon>
        <taxon>Pseudomonadati</taxon>
        <taxon>Bacteroidota</taxon>
        <taxon>Sphingobacteriia</taxon>
        <taxon>Sphingobacteriales</taxon>
        <taxon>Sphingobacteriaceae</taxon>
        <taxon>Mucilaginibacter</taxon>
    </lineage>
</organism>
<comment type="caution">
    <text evidence="4">The sequence shown here is derived from an EMBL/GenBank/DDBJ whole genome shotgun (WGS) entry which is preliminary data.</text>
</comment>
<keyword evidence="2" id="KW-0732">Signal</keyword>
<feature type="domain" description="Protein-glutamine gamma-glutamyltransferase-like C-terminal" evidence="3">
    <location>
        <begin position="186"/>
        <end position="251"/>
    </location>
</feature>
<proteinExistence type="predicted"/>